<dbReference type="SUPFAM" id="SSF55920">
    <property type="entry name" value="Creatinase/aminopeptidase"/>
    <property type="match status" value="1"/>
</dbReference>
<proteinExistence type="predicted"/>
<accession>A0AAJ6BEX5</accession>
<dbReference type="EMBL" id="CP119311">
    <property type="protein sequence ID" value="WEK34533.1"/>
    <property type="molecule type" value="Genomic_DNA"/>
</dbReference>
<protein>
    <recommendedName>
        <fullName evidence="3">Xaa-Pro aminopeptidase</fullName>
    </recommendedName>
</protein>
<gene>
    <name evidence="1" type="ORF">P0Y53_18765</name>
</gene>
<dbReference type="Proteomes" id="UP001220610">
    <property type="component" value="Chromosome"/>
</dbReference>
<evidence type="ECO:0008006" key="3">
    <source>
        <dbReference type="Google" id="ProtNLM"/>
    </source>
</evidence>
<evidence type="ECO:0000313" key="2">
    <source>
        <dbReference type="Proteomes" id="UP001220610"/>
    </source>
</evidence>
<dbReference type="InterPro" id="IPR036005">
    <property type="entry name" value="Creatinase/aminopeptidase-like"/>
</dbReference>
<sequence>MNNPGVFLKEIDWPDFGQAPPVTAPTAGELQTRLQLCREMMTERGLTHLVVYADREHSGNLLYLTHFDPRFEEALLILNRTNTPLLLVGNECVGHLPVSPLYNAGGLRYERYQPFSLLSQPRNDSRSLAAILKSEGIQPGSRVGCIGWKYFTAAEFPEPELAIELPAIIVDVLRSLCGREQVVNASDILLSPAYGLKASCSVYEIAQFELSNIMASEGMKRLLQNFRYGITDFELVQEYQYTGYPLGCHIGMKSSGNQHIGLSSPVGALIRKGDPCSTNLSYWGSNSCRAGWVAASADDLPEAARDYVERFAGPYFYACAQWLQQLKIGAKGRDLYQLVQDLLPFDQFAVFLNPGHLIHFEEWTSSPIYEGSEDTIRSGMYLQVDIIPRSKTYFSSRMEDGVVIADAALRQALQQQYPAVYERCRTRRQFMIDTLGIQLPEEVLPLSNIPGIVPPFFLDHRTVLSLKN</sequence>
<evidence type="ECO:0000313" key="1">
    <source>
        <dbReference type="EMBL" id="WEK34533.1"/>
    </source>
</evidence>
<dbReference type="Gene3D" id="3.90.230.10">
    <property type="entry name" value="Creatinase/methionine aminopeptidase superfamily"/>
    <property type="match status" value="1"/>
</dbReference>
<reference evidence="1" key="1">
    <citation type="submission" date="2023-03" db="EMBL/GenBank/DDBJ databases">
        <title>Andean soil-derived lignocellulolytic bacterial consortium as a source of novel taxa and putative plastic-active enzymes.</title>
        <authorList>
            <person name="Diaz-Garcia L."/>
            <person name="Chuvochina M."/>
            <person name="Feuerriegel G."/>
            <person name="Bunk B."/>
            <person name="Sproer C."/>
            <person name="Streit W.R."/>
            <person name="Rodriguez L.M."/>
            <person name="Overmann J."/>
            <person name="Jimenez D.J."/>
        </authorList>
    </citation>
    <scope>NUCLEOTIDE SEQUENCE</scope>
    <source>
        <strain evidence="1">MAG 7</strain>
    </source>
</reference>
<name>A0AAJ6BEX5_9BACT</name>
<organism evidence="1 2">
    <name type="scientific">Candidatus Pseudobacter hemicellulosilyticus</name>
    <dbReference type="NCBI Taxonomy" id="3121375"/>
    <lineage>
        <taxon>Bacteria</taxon>
        <taxon>Pseudomonadati</taxon>
        <taxon>Bacteroidota</taxon>
        <taxon>Chitinophagia</taxon>
        <taxon>Chitinophagales</taxon>
        <taxon>Chitinophagaceae</taxon>
        <taxon>Pseudobacter</taxon>
    </lineage>
</organism>
<dbReference type="AlphaFoldDB" id="A0AAJ6BEX5"/>